<dbReference type="PANTHER" id="PTHR14463:SF10">
    <property type="entry name" value="LIPASE MATURATION FACTOR 1"/>
    <property type="match status" value="1"/>
</dbReference>
<keyword evidence="1" id="KW-0812">Transmembrane</keyword>
<keyword evidence="1" id="KW-1133">Transmembrane helix</keyword>
<evidence type="ECO:0000256" key="1">
    <source>
        <dbReference type="SAM" id="Phobius"/>
    </source>
</evidence>
<dbReference type="GO" id="GO:0051604">
    <property type="term" value="P:protein maturation"/>
    <property type="evidence" value="ECO:0007669"/>
    <property type="project" value="InterPro"/>
</dbReference>
<evidence type="ECO:0000313" key="2">
    <source>
        <dbReference type="EMBL" id="GBG30443.1"/>
    </source>
</evidence>
<evidence type="ECO:0000313" key="3">
    <source>
        <dbReference type="Proteomes" id="UP000241890"/>
    </source>
</evidence>
<proteinExistence type="predicted"/>
<name>A0A2R5GP95_9STRA</name>
<dbReference type="GO" id="GO:0005789">
    <property type="term" value="C:endoplasmic reticulum membrane"/>
    <property type="evidence" value="ECO:0007669"/>
    <property type="project" value="TreeGrafter"/>
</dbReference>
<dbReference type="InterPro" id="IPR009613">
    <property type="entry name" value="LMF"/>
</dbReference>
<keyword evidence="1" id="KW-0472">Membrane</keyword>
<accession>A0A2R5GP95</accession>
<dbReference type="AlphaFoldDB" id="A0A2R5GP95"/>
<dbReference type="Proteomes" id="UP000241890">
    <property type="component" value="Unassembled WGS sequence"/>
</dbReference>
<reference evidence="2 3" key="1">
    <citation type="submission" date="2017-12" db="EMBL/GenBank/DDBJ databases">
        <title>Sequencing, de novo assembly and annotation of complete genome of a new Thraustochytrid species, strain FCC1311.</title>
        <authorList>
            <person name="Sedici K."/>
            <person name="Godart F."/>
            <person name="Aiese Cigliano R."/>
            <person name="Sanseverino W."/>
            <person name="Barakat M."/>
            <person name="Ortet P."/>
            <person name="Marechal E."/>
            <person name="Cagnac O."/>
            <person name="Amato A."/>
        </authorList>
    </citation>
    <scope>NUCLEOTIDE SEQUENCE [LARGE SCALE GENOMIC DNA]</scope>
</reference>
<feature type="transmembrane region" description="Helical" evidence="1">
    <location>
        <begin position="95"/>
        <end position="119"/>
    </location>
</feature>
<organism evidence="2 3">
    <name type="scientific">Hondaea fermentalgiana</name>
    <dbReference type="NCBI Taxonomy" id="2315210"/>
    <lineage>
        <taxon>Eukaryota</taxon>
        <taxon>Sar</taxon>
        <taxon>Stramenopiles</taxon>
        <taxon>Bigyra</taxon>
        <taxon>Labyrinthulomycetes</taxon>
        <taxon>Thraustochytrida</taxon>
        <taxon>Thraustochytriidae</taxon>
        <taxon>Hondaea</taxon>
    </lineage>
</organism>
<dbReference type="InParanoid" id="A0A2R5GP95"/>
<keyword evidence="3" id="KW-1185">Reference proteome</keyword>
<protein>
    <submittedName>
        <fullName evidence="2">Lipase maturation factor 2</fullName>
    </submittedName>
</protein>
<feature type="transmembrane region" description="Helical" evidence="1">
    <location>
        <begin position="12"/>
        <end position="28"/>
    </location>
</feature>
<dbReference type="OrthoDB" id="434126at2759"/>
<sequence length="185" mass="20902">MTTTYDTARGVFLRGLGLVYALAFAVALEQNDLLIGSHGLNPGPKYLHKVKGRLEAAHGRPLAQHELYTSLPTLLWLAPEDRFDEWLLRVETTGLVLAMVPLLFGRANMAIMLALWVLYGSVTNDPFAHGPPPKRIRVDKFKYAFVQSWNTSDWWTRSYQEAYLPELAADDPQIETFLRSVGMLL</sequence>
<dbReference type="PANTHER" id="PTHR14463">
    <property type="entry name" value="LIPASE MATURATION FACTOR"/>
    <property type="match status" value="1"/>
</dbReference>
<comment type="caution">
    <text evidence="2">The sequence shown here is derived from an EMBL/GenBank/DDBJ whole genome shotgun (WGS) entry which is preliminary data.</text>
</comment>
<gene>
    <name evidence="2" type="ORF">FCC1311_100571</name>
</gene>
<dbReference type="EMBL" id="BEYU01000076">
    <property type="protein sequence ID" value="GBG30443.1"/>
    <property type="molecule type" value="Genomic_DNA"/>
</dbReference>